<evidence type="ECO:0000256" key="10">
    <source>
        <dbReference type="ARBA" id="ARBA00049339"/>
    </source>
</evidence>
<dbReference type="FunFam" id="3.40.50.620:FF:000058">
    <property type="entry name" value="Mitochondrial arginyl-tRNA synthetase"/>
    <property type="match status" value="1"/>
</dbReference>
<dbReference type="EC" id="6.1.1.19" evidence="2"/>
<keyword evidence="5 12" id="KW-0067">ATP-binding</keyword>
<comment type="similarity">
    <text evidence="1 12">Belongs to the class-I aminoacyl-tRNA synthetase family.</text>
</comment>
<evidence type="ECO:0000256" key="2">
    <source>
        <dbReference type="ARBA" id="ARBA00012837"/>
    </source>
</evidence>
<evidence type="ECO:0000256" key="6">
    <source>
        <dbReference type="ARBA" id="ARBA00022917"/>
    </source>
</evidence>
<protein>
    <recommendedName>
        <fullName evidence="9">Probable arginine--tRNA ligase, mitochondrial</fullName>
        <ecNumber evidence="2">6.1.1.19</ecNumber>
    </recommendedName>
    <alternativeName>
        <fullName evidence="8">Arginyl-tRNA synthetase</fullName>
    </alternativeName>
</protein>
<dbReference type="PANTHER" id="PTHR11956:SF11">
    <property type="entry name" value="ARGININE--TRNA LIGASE, MITOCHONDRIAL-RELATED"/>
    <property type="match status" value="1"/>
</dbReference>
<organism evidence="14 15">
    <name type="scientific">Henosepilachna vigintioctopunctata</name>
    <dbReference type="NCBI Taxonomy" id="420089"/>
    <lineage>
        <taxon>Eukaryota</taxon>
        <taxon>Metazoa</taxon>
        <taxon>Ecdysozoa</taxon>
        <taxon>Arthropoda</taxon>
        <taxon>Hexapoda</taxon>
        <taxon>Insecta</taxon>
        <taxon>Pterygota</taxon>
        <taxon>Neoptera</taxon>
        <taxon>Endopterygota</taxon>
        <taxon>Coleoptera</taxon>
        <taxon>Polyphaga</taxon>
        <taxon>Cucujiformia</taxon>
        <taxon>Coccinelloidea</taxon>
        <taxon>Coccinellidae</taxon>
        <taxon>Epilachninae</taxon>
        <taxon>Epilachnini</taxon>
        <taxon>Henosepilachna</taxon>
    </lineage>
</organism>
<dbReference type="InterPro" id="IPR009080">
    <property type="entry name" value="tRNAsynth_Ia_anticodon-bd"/>
</dbReference>
<evidence type="ECO:0000256" key="3">
    <source>
        <dbReference type="ARBA" id="ARBA00022598"/>
    </source>
</evidence>
<dbReference type="InterPro" id="IPR035684">
    <property type="entry name" value="ArgRS_core"/>
</dbReference>
<dbReference type="GO" id="GO:0004814">
    <property type="term" value="F:arginine-tRNA ligase activity"/>
    <property type="evidence" value="ECO:0007669"/>
    <property type="project" value="UniProtKB-EC"/>
</dbReference>
<keyword evidence="15" id="KW-1185">Reference proteome</keyword>
<dbReference type="GO" id="GO:0032543">
    <property type="term" value="P:mitochondrial translation"/>
    <property type="evidence" value="ECO:0007669"/>
    <property type="project" value="TreeGrafter"/>
</dbReference>
<dbReference type="Pfam" id="PF00750">
    <property type="entry name" value="tRNA-synt_1d"/>
    <property type="match status" value="1"/>
</dbReference>
<dbReference type="SUPFAM" id="SSF47323">
    <property type="entry name" value="Anticodon-binding domain of a subclass of class I aminoacyl-tRNA synthetases"/>
    <property type="match status" value="1"/>
</dbReference>
<dbReference type="InterPro" id="IPR001278">
    <property type="entry name" value="Arg-tRNA-ligase"/>
</dbReference>
<evidence type="ECO:0000256" key="9">
    <source>
        <dbReference type="ARBA" id="ARBA00039495"/>
    </source>
</evidence>
<evidence type="ECO:0000256" key="4">
    <source>
        <dbReference type="ARBA" id="ARBA00022741"/>
    </source>
</evidence>
<dbReference type="Proteomes" id="UP001431783">
    <property type="component" value="Unassembled WGS sequence"/>
</dbReference>
<keyword evidence="6 12" id="KW-0648">Protein biosynthesis</keyword>
<dbReference type="PRINTS" id="PR01038">
    <property type="entry name" value="TRNASYNTHARG"/>
</dbReference>
<evidence type="ECO:0000256" key="5">
    <source>
        <dbReference type="ARBA" id="ARBA00022840"/>
    </source>
</evidence>
<evidence type="ECO:0000256" key="8">
    <source>
        <dbReference type="ARBA" id="ARBA00033033"/>
    </source>
</evidence>
<sequence length="564" mass="65271">MSTKLKLYLGRKIIECLKRPVSITPTELLPWIHVGKEHNEKSVEMTMPLEILENQLGITNISEILKIHPDDIIKKISFANNKANRNLQFDIERNIFIKDVIENCAKPDFNLKPKTIVVEYSSPNIAKPFHFGHLRSTIIGNFLSNLNKFVYNKVTRLNYLGDWGTQFGFIKVGIDELNYSSRDIKNNPLKLLYESYVYANKLSQKDSSVSERAKSEYSKLEKGSLELQNIWKEYMGYTKDELEQIYKRLGVEFDEYNYESMYNLNNIQNVIQELQSKKVIEKKADGNQVASIDKKVVSILKSDGSTLYITRDIAAAIDRFHKYKFDKMYYIVDNSQSEHFKLLKEMLHRLDLPWANRLHHVKFGRIRGMSTRKGNAIFLKDILDECREIMIQKQLASPTTKVQVKDDETSDILGVSCVIINDLKQRRQKDYEFNWDKVLQAQGDTGIKLQYTHCRLINLQENCGATLPDEFVPEALKEQEVMSLIKCMAKFQDVLYTTEEQHEACILVTYLFHLCNDISKALKVLKIKGTDPDVGAQRLLLFVKCRDVLHAGMSILGLKPLNKM</sequence>
<dbReference type="InterPro" id="IPR008909">
    <property type="entry name" value="DALR_anticod-bd"/>
</dbReference>
<comment type="caution">
    <text evidence="14">The sequence shown here is derived from an EMBL/GenBank/DDBJ whole genome shotgun (WGS) entry which is preliminary data.</text>
</comment>
<dbReference type="GO" id="GO:0005524">
    <property type="term" value="F:ATP binding"/>
    <property type="evidence" value="ECO:0007669"/>
    <property type="project" value="UniProtKB-KW"/>
</dbReference>
<keyword evidence="7 12" id="KW-0030">Aminoacyl-tRNA synthetase</keyword>
<dbReference type="EMBL" id="JARQZJ010000072">
    <property type="protein sequence ID" value="KAK9882097.1"/>
    <property type="molecule type" value="Genomic_DNA"/>
</dbReference>
<evidence type="ECO:0000259" key="13">
    <source>
        <dbReference type="SMART" id="SM00836"/>
    </source>
</evidence>
<accession>A0AAW1UNL8</accession>
<evidence type="ECO:0000256" key="12">
    <source>
        <dbReference type="RuleBase" id="RU363038"/>
    </source>
</evidence>
<evidence type="ECO:0000256" key="1">
    <source>
        <dbReference type="ARBA" id="ARBA00005594"/>
    </source>
</evidence>
<name>A0AAW1UNL8_9CUCU</name>
<dbReference type="NCBIfam" id="TIGR00456">
    <property type="entry name" value="argS"/>
    <property type="match status" value="1"/>
</dbReference>
<dbReference type="InterPro" id="IPR014729">
    <property type="entry name" value="Rossmann-like_a/b/a_fold"/>
</dbReference>
<evidence type="ECO:0000313" key="14">
    <source>
        <dbReference type="EMBL" id="KAK9882097.1"/>
    </source>
</evidence>
<proteinExistence type="inferred from homology"/>
<evidence type="ECO:0000256" key="11">
    <source>
        <dbReference type="ARBA" id="ARBA00049595"/>
    </source>
</evidence>
<dbReference type="SMART" id="SM00836">
    <property type="entry name" value="DALR_1"/>
    <property type="match status" value="1"/>
</dbReference>
<comment type="function">
    <text evidence="11">Catalyzes the attachment of arginine to tRNA(Arg) in a two-step reaction: arginine is first activated by ATP to form Arg-AMP and then transferred to the acceptor end of tRNA(Arg).</text>
</comment>
<dbReference type="PANTHER" id="PTHR11956">
    <property type="entry name" value="ARGINYL-TRNA SYNTHETASE"/>
    <property type="match status" value="1"/>
</dbReference>
<keyword evidence="3 12" id="KW-0436">Ligase</keyword>
<reference evidence="14 15" key="1">
    <citation type="submission" date="2023-03" db="EMBL/GenBank/DDBJ databases">
        <title>Genome insight into feeding habits of ladybird beetles.</title>
        <authorList>
            <person name="Li H.-S."/>
            <person name="Huang Y.-H."/>
            <person name="Pang H."/>
        </authorList>
    </citation>
    <scope>NUCLEOTIDE SEQUENCE [LARGE SCALE GENOMIC DNA]</scope>
    <source>
        <strain evidence="14">SYSU_2023b</strain>
        <tissue evidence="14">Whole body</tissue>
    </source>
</reference>
<dbReference type="FunFam" id="1.10.730.10:FF:000006">
    <property type="entry name" value="Arginyl-tRNA synthetase 2, mitochondrial"/>
    <property type="match status" value="1"/>
</dbReference>
<gene>
    <name evidence="14" type="ORF">WA026_018943</name>
</gene>
<dbReference type="SUPFAM" id="SSF52374">
    <property type="entry name" value="Nucleotidylyl transferase"/>
    <property type="match status" value="1"/>
</dbReference>
<dbReference type="Gene3D" id="1.10.730.10">
    <property type="entry name" value="Isoleucyl-tRNA Synthetase, Domain 1"/>
    <property type="match status" value="1"/>
</dbReference>
<feature type="domain" description="DALR anticodon binding" evidence="13">
    <location>
        <begin position="449"/>
        <end position="564"/>
    </location>
</feature>
<dbReference type="Pfam" id="PF05746">
    <property type="entry name" value="DALR_1"/>
    <property type="match status" value="1"/>
</dbReference>
<evidence type="ECO:0000313" key="15">
    <source>
        <dbReference type="Proteomes" id="UP001431783"/>
    </source>
</evidence>
<comment type="catalytic activity">
    <reaction evidence="10">
        <text>tRNA(Arg) + L-arginine + ATP = L-arginyl-tRNA(Arg) + AMP + diphosphate</text>
        <dbReference type="Rhea" id="RHEA:20301"/>
        <dbReference type="Rhea" id="RHEA-COMP:9658"/>
        <dbReference type="Rhea" id="RHEA-COMP:9673"/>
        <dbReference type="ChEBI" id="CHEBI:30616"/>
        <dbReference type="ChEBI" id="CHEBI:32682"/>
        <dbReference type="ChEBI" id="CHEBI:33019"/>
        <dbReference type="ChEBI" id="CHEBI:78442"/>
        <dbReference type="ChEBI" id="CHEBI:78513"/>
        <dbReference type="ChEBI" id="CHEBI:456215"/>
        <dbReference type="EC" id="6.1.1.19"/>
    </reaction>
</comment>
<evidence type="ECO:0000256" key="7">
    <source>
        <dbReference type="ARBA" id="ARBA00023146"/>
    </source>
</evidence>
<dbReference type="AlphaFoldDB" id="A0AAW1UNL8"/>
<dbReference type="GO" id="GO:0005739">
    <property type="term" value="C:mitochondrion"/>
    <property type="evidence" value="ECO:0007669"/>
    <property type="project" value="TreeGrafter"/>
</dbReference>
<keyword evidence="4 12" id="KW-0547">Nucleotide-binding</keyword>
<dbReference type="Gene3D" id="3.40.50.620">
    <property type="entry name" value="HUPs"/>
    <property type="match status" value="1"/>
</dbReference>
<dbReference type="GO" id="GO:0006420">
    <property type="term" value="P:arginyl-tRNA aminoacylation"/>
    <property type="evidence" value="ECO:0007669"/>
    <property type="project" value="InterPro"/>
</dbReference>